<dbReference type="HOGENOM" id="CLU_2004671_0_0_1"/>
<evidence type="ECO:0000313" key="2">
    <source>
        <dbReference type="Proteomes" id="UP000030143"/>
    </source>
</evidence>
<accession>A0A0A2KKS6</accession>
<reference evidence="1 2" key="1">
    <citation type="journal article" date="2015" name="Mol. Plant Microbe Interact.">
        <title>Genome, transcriptome, and functional analyses of Penicillium expansum provide new insights into secondary metabolism and pathogenicity.</title>
        <authorList>
            <person name="Ballester A.R."/>
            <person name="Marcet-Houben M."/>
            <person name="Levin E."/>
            <person name="Sela N."/>
            <person name="Selma-Lazaro C."/>
            <person name="Carmona L."/>
            <person name="Wisniewski M."/>
            <person name="Droby S."/>
            <person name="Gonzalez-Candelas L."/>
            <person name="Gabaldon T."/>
        </authorList>
    </citation>
    <scope>NUCLEOTIDE SEQUENCE [LARGE SCALE GENOMIC DNA]</scope>
    <source>
        <strain evidence="1 2">MD-8</strain>
    </source>
</reference>
<dbReference type="OrthoDB" id="4337177at2759"/>
<dbReference type="VEuPathDB" id="FungiDB:PEXP_088450"/>
<gene>
    <name evidence="1" type="ORF">PEX2_032810</name>
</gene>
<evidence type="ECO:0000313" key="1">
    <source>
        <dbReference type="EMBL" id="KGO60142.1"/>
    </source>
</evidence>
<organism evidence="1 2">
    <name type="scientific">Penicillium expansum</name>
    <name type="common">Blue mold rot fungus</name>
    <dbReference type="NCBI Taxonomy" id="27334"/>
    <lineage>
        <taxon>Eukaryota</taxon>
        <taxon>Fungi</taxon>
        <taxon>Dikarya</taxon>
        <taxon>Ascomycota</taxon>
        <taxon>Pezizomycotina</taxon>
        <taxon>Eurotiomycetes</taxon>
        <taxon>Eurotiomycetidae</taxon>
        <taxon>Eurotiales</taxon>
        <taxon>Aspergillaceae</taxon>
        <taxon>Penicillium</taxon>
    </lineage>
</organism>
<dbReference type="RefSeq" id="XP_016601208.1">
    <property type="nucleotide sequence ID" value="XM_016740556.1"/>
</dbReference>
<dbReference type="AlphaFoldDB" id="A0A0A2KKS6"/>
<dbReference type="Proteomes" id="UP000030143">
    <property type="component" value="Unassembled WGS sequence"/>
</dbReference>
<sequence length="124" mass="14171">MANIFRRPRQGIKSSRSARLTKLDQELTRAMNELYDFRIQLTVYILMLERPTSSNPTLGIPPFKSDSQSISDIPRTFAPTAIRPTSIDDIWLCSHSSSLLVDAEERWRHDDPELAIELASRVIS</sequence>
<keyword evidence="2" id="KW-1185">Reference proteome</keyword>
<proteinExistence type="predicted"/>
<dbReference type="PhylomeDB" id="A0A0A2KKS6"/>
<comment type="caution">
    <text evidence="1">The sequence shown here is derived from an EMBL/GenBank/DDBJ whole genome shotgun (WGS) entry which is preliminary data.</text>
</comment>
<name>A0A0A2KKS6_PENEN</name>
<dbReference type="GeneID" id="27675975"/>
<protein>
    <submittedName>
        <fullName evidence="1">Uncharacterized protein</fullName>
    </submittedName>
</protein>
<dbReference type="EMBL" id="JQFZ01000080">
    <property type="protein sequence ID" value="KGO60142.1"/>
    <property type="molecule type" value="Genomic_DNA"/>
</dbReference>